<organism evidence="4 5">
    <name type="scientific">Microthyrium microscopicum</name>
    <dbReference type="NCBI Taxonomy" id="703497"/>
    <lineage>
        <taxon>Eukaryota</taxon>
        <taxon>Fungi</taxon>
        <taxon>Dikarya</taxon>
        <taxon>Ascomycota</taxon>
        <taxon>Pezizomycotina</taxon>
        <taxon>Dothideomycetes</taxon>
        <taxon>Dothideomycetes incertae sedis</taxon>
        <taxon>Microthyriales</taxon>
        <taxon>Microthyriaceae</taxon>
        <taxon>Microthyrium</taxon>
    </lineage>
</organism>
<dbReference type="OrthoDB" id="19394at2759"/>
<evidence type="ECO:0000313" key="5">
    <source>
        <dbReference type="Proteomes" id="UP000799302"/>
    </source>
</evidence>
<name>A0A6A6U1P3_9PEZI</name>
<reference evidence="4" key="1">
    <citation type="journal article" date="2020" name="Stud. Mycol.">
        <title>101 Dothideomycetes genomes: a test case for predicting lifestyles and emergence of pathogens.</title>
        <authorList>
            <person name="Haridas S."/>
            <person name="Albert R."/>
            <person name="Binder M."/>
            <person name="Bloem J."/>
            <person name="Labutti K."/>
            <person name="Salamov A."/>
            <person name="Andreopoulos B."/>
            <person name="Baker S."/>
            <person name="Barry K."/>
            <person name="Bills G."/>
            <person name="Bluhm B."/>
            <person name="Cannon C."/>
            <person name="Castanera R."/>
            <person name="Culley D."/>
            <person name="Daum C."/>
            <person name="Ezra D."/>
            <person name="Gonzalez J."/>
            <person name="Henrissat B."/>
            <person name="Kuo A."/>
            <person name="Liang C."/>
            <person name="Lipzen A."/>
            <person name="Lutzoni F."/>
            <person name="Magnuson J."/>
            <person name="Mondo S."/>
            <person name="Nolan M."/>
            <person name="Ohm R."/>
            <person name="Pangilinan J."/>
            <person name="Park H.-J."/>
            <person name="Ramirez L."/>
            <person name="Alfaro M."/>
            <person name="Sun H."/>
            <person name="Tritt A."/>
            <person name="Yoshinaga Y."/>
            <person name="Zwiers L.-H."/>
            <person name="Turgeon B."/>
            <person name="Goodwin S."/>
            <person name="Spatafora J."/>
            <person name="Crous P."/>
            <person name="Grigoriev I."/>
        </authorList>
    </citation>
    <scope>NUCLEOTIDE SEQUENCE</scope>
    <source>
        <strain evidence="4">CBS 115976</strain>
    </source>
</reference>
<proteinExistence type="predicted"/>
<dbReference type="EMBL" id="MU004241">
    <property type="protein sequence ID" value="KAF2665193.1"/>
    <property type="molecule type" value="Genomic_DNA"/>
</dbReference>
<dbReference type="PANTHER" id="PTHR31138:SF1">
    <property type="entry name" value="PDZ DOMAIN-CONTAINING PROTEIN"/>
    <property type="match status" value="1"/>
</dbReference>
<keyword evidence="5" id="KW-1185">Reference proteome</keyword>
<feature type="domain" description="HAM1-like C-terminal" evidence="2">
    <location>
        <begin position="635"/>
        <end position="798"/>
    </location>
</feature>
<dbReference type="PANTHER" id="PTHR31138">
    <property type="entry name" value="CHROMOSOME 19, WHOLE GENOME SHOTGUN SEQUENCE"/>
    <property type="match status" value="1"/>
</dbReference>
<sequence length="877" mass="96221">MSVNRPTDVKFKEQDVNNKLQAYGIYSAFAKGKAPSNKQIDVALNSALASKALTSPPEKLSDEGKKLVGDVREVIEQAKLLLLSKNSGNLLQEFIWETQQITAGDAALPGAPVDKDTAKQHGNEALEGLRTLGTLVISNGQFRKLLSDAAILMRSMAGDAATNAAQKVSPDEEKLAQIDQPAEDNTWHEVPEFNKDQLKSKIPFGKKDVKDVANAGTAAAHPDGSTDPADTANLAAHEQQTGEQTGINAAGGADAAGSALNQKLDEKAPEAKGKVKNKAKEYNARSQNYLKGKMPKERREQTIWRLKKMIVEVQGHADYQRAIETLLNLAETYTGHTKSLATQGQGTIKGAHTDDSLKTAEANLKTLLERFANGTSSDDFFDSLNQIYRDADSDPELKGWFKDVDAYIRRCLLETGYIIQDQSNDDFNALYDKGQYLLRNKYKTHTDRIFDEIKYFGNQFDADAQNTAFGNAVQKLFLDLGNDETGRSTFKPHLLKDVTETILPLALASAHYIPIPRLEYSDPMVDLIVENLIIESDNLTPNVFELGSDNHFKWGRTSANKSSNKNKVMLAVSGVQMDLRDVSFYVNKKEGFPSIKDQGLCDIFMGGDGFSFKIGMETADKTDRGHFFKVNTVNVGVKNFNIKLKQSKHKFLFALVKPLILRAMRPALQKVLEQVIKQKFHELDGIAYEIHQEAQKAKRDAKANPDPENLKNMYQQYFSAAQRRMTQAKQKKEKVQASMEKKKFNAAMTQHDSIFPDITLTSGISTKATEYKELAAKGDRWESPVFSIGSASESTNIPAAPQVTRKSMGKSTGAIGATGTHNGPLQDSTYNAVSNGFANGANSNGVNHPALGSNAVAGPGAPGFGAQVDRAFDPTRV</sequence>
<dbReference type="Gene3D" id="3.15.10.10">
    <property type="entry name" value="Bactericidal permeability-increasing protein, domain 1"/>
    <property type="match status" value="1"/>
</dbReference>
<dbReference type="InterPro" id="IPR045967">
    <property type="entry name" value="HAM1-like_N"/>
</dbReference>
<feature type="region of interest" description="Disordered" evidence="1">
    <location>
        <begin position="181"/>
        <end position="201"/>
    </location>
</feature>
<evidence type="ECO:0000256" key="1">
    <source>
        <dbReference type="SAM" id="MobiDB-lite"/>
    </source>
</evidence>
<accession>A0A6A6U1P3</accession>
<evidence type="ECO:0000259" key="2">
    <source>
        <dbReference type="Pfam" id="PF14613"/>
    </source>
</evidence>
<gene>
    <name evidence="4" type="ORF">BT63DRAFT_448440</name>
</gene>
<dbReference type="Pfam" id="PF14613">
    <property type="entry name" value="HAM1_C"/>
    <property type="match status" value="1"/>
</dbReference>
<evidence type="ECO:0000259" key="3">
    <source>
        <dbReference type="Pfam" id="PF19343"/>
    </source>
</evidence>
<protein>
    <submittedName>
        <fullName evidence="4">Uncharacterized protein</fullName>
    </submittedName>
</protein>
<dbReference type="InterPro" id="IPR027842">
    <property type="entry name" value="HAM1-like_C"/>
</dbReference>
<feature type="domain" description="HAM1-like N-terminal" evidence="3">
    <location>
        <begin position="2"/>
        <end position="623"/>
    </location>
</feature>
<dbReference type="Proteomes" id="UP000799302">
    <property type="component" value="Unassembled WGS sequence"/>
</dbReference>
<dbReference type="AlphaFoldDB" id="A0A6A6U1P3"/>
<feature type="compositionally biased region" description="Basic and acidic residues" evidence="1">
    <location>
        <begin position="185"/>
        <end position="201"/>
    </location>
</feature>
<dbReference type="Pfam" id="PF19343">
    <property type="entry name" value="HAM1_N"/>
    <property type="match status" value="1"/>
</dbReference>
<evidence type="ECO:0000313" key="4">
    <source>
        <dbReference type="EMBL" id="KAF2665193.1"/>
    </source>
</evidence>